<feature type="binding site" evidence="15">
    <location>
        <position position="626"/>
    </location>
    <ligand>
        <name>Ca(2+)</name>
        <dbReference type="ChEBI" id="CHEBI:29108"/>
    </ligand>
</feature>
<evidence type="ECO:0000256" key="14">
    <source>
        <dbReference type="ARBA" id="ARBA00023180"/>
    </source>
</evidence>
<feature type="binding site" evidence="15">
    <location>
        <position position="624"/>
    </location>
    <ligand>
        <name>Ca(2+)</name>
        <dbReference type="ChEBI" id="CHEBI:29108"/>
    </ligand>
</feature>
<evidence type="ECO:0000256" key="4">
    <source>
        <dbReference type="ARBA" id="ARBA00012462"/>
    </source>
</evidence>
<feature type="active site" description="Charge relay system" evidence="15">
    <location>
        <position position="322"/>
    </location>
</feature>
<feature type="chain" id="PRO_5012214926" description="tripeptidyl-peptidase II" evidence="17">
    <location>
        <begin position="16"/>
        <end position="647"/>
    </location>
</feature>
<feature type="binding site" evidence="15">
    <location>
        <position position="605"/>
    </location>
    <ligand>
        <name>Ca(2+)</name>
        <dbReference type="ChEBI" id="CHEBI:29108"/>
    </ligand>
</feature>
<feature type="binding site" evidence="15">
    <location>
        <position position="606"/>
    </location>
    <ligand>
        <name>Ca(2+)</name>
        <dbReference type="ChEBI" id="CHEBI:29108"/>
    </ligand>
</feature>
<keyword evidence="5" id="KW-0964">Secreted</keyword>
<dbReference type="AlphaFoldDB" id="A0A1Y2FN69"/>
<dbReference type="GO" id="GO:0046872">
    <property type="term" value="F:metal ion binding"/>
    <property type="evidence" value="ECO:0007669"/>
    <property type="project" value="UniProtKB-UniRule"/>
</dbReference>
<comment type="caution">
    <text evidence="19">The sequence shown here is derived from an EMBL/GenBank/DDBJ whole genome shotgun (WGS) entry which is preliminary data.</text>
</comment>
<dbReference type="InterPro" id="IPR036852">
    <property type="entry name" value="Peptidase_S8/S53_dom_sf"/>
</dbReference>
<evidence type="ECO:0000256" key="8">
    <source>
        <dbReference type="ARBA" id="ARBA00022729"/>
    </source>
</evidence>
<keyword evidence="7 15" id="KW-0479">Metal-binding</keyword>
<feature type="domain" description="Peptidase S53" evidence="18">
    <location>
        <begin position="240"/>
        <end position="646"/>
    </location>
</feature>
<dbReference type="Gene3D" id="3.40.50.200">
    <property type="entry name" value="Peptidase S8/S53 domain"/>
    <property type="match status" value="1"/>
</dbReference>
<evidence type="ECO:0000256" key="3">
    <source>
        <dbReference type="ARBA" id="ARBA00004239"/>
    </source>
</evidence>
<evidence type="ECO:0000256" key="2">
    <source>
        <dbReference type="ARBA" id="ARBA00002451"/>
    </source>
</evidence>
<gene>
    <name evidence="19" type="ORF">BCR35DRAFT_62652</name>
</gene>
<dbReference type="GO" id="GO:0005576">
    <property type="term" value="C:extracellular region"/>
    <property type="evidence" value="ECO:0007669"/>
    <property type="project" value="UniProtKB-SubCell"/>
</dbReference>
<dbReference type="Pfam" id="PF09286">
    <property type="entry name" value="Pro-kuma_activ"/>
    <property type="match status" value="1"/>
</dbReference>
<keyword evidence="6 15" id="KW-0645">Protease</keyword>
<evidence type="ECO:0000256" key="5">
    <source>
        <dbReference type="ARBA" id="ARBA00022525"/>
    </source>
</evidence>
<evidence type="ECO:0000256" key="9">
    <source>
        <dbReference type="ARBA" id="ARBA00022801"/>
    </source>
</evidence>
<feature type="compositionally biased region" description="Polar residues" evidence="16">
    <location>
        <begin position="186"/>
        <end position="196"/>
    </location>
</feature>
<keyword evidence="10 15" id="KW-0720">Serine protease</keyword>
<organism evidence="19 20">
    <name type="scientific">Leucosporidium creatinivorum</name>
    <dbReference type="NCBI Taxonomy" id="106004"/>
    <lineage>
        <taxon>Eukaryota</taxon>
        <taxon>Fungi</taxon>
        <taxon>Dikarya</taxon>
        <taxon>Basidiomycota</taxon>
        <taxon>Pucciniomycotina</taxon>
        <taxon>Microbotryomycetes</taxon>
        <taxon>Leucosporidiales</taxon>
        <taxon>Leucosporidium</taxon>
    </lineage>
</organism>
<evidence type="ECO:0000256" key="10">
    <source>
        <dbReference type="ARBA" id="ARBA00022825"/>
    </source>
</evidence>
<name>A0A1Y2FN69_9BASI</name>
<evidence type="ECO:0000256" key="13">
    <source>
        <dbReference type="ARBA" id="ARBA00023145"/>
    </source>
</evidence>
<evidence type="ECO:0000256" key="11">
    <source>
        <dbReference type="ARBA" id="ARBA00022837"/>
    </source>
</evidence>
<dbReference type="PANTHER" id="PTHR14218:SF19">
    <property type="entry name" value="SERINE PROTEASE AORO, PUTATIVE (AFU_ORTHOLOGUE AFUA_6G10250)-RELATED"/>
    <property type="match status" value="1"/>
</dbReference>
<dbReference type="GO" id="GO:0004252">
    <property type="term" value="F:serine-type endopeptidase activity"/>
    <property type="evidence" value="ECO:0007669"/>
    <property type="project" value="UniProtKB-UniRule"/>
</dbReference>
<dbReference type="OrthoDB" id="409122at2759"/>
<evidence type="ECO:0000256" key="15">
    <source>
        <dbReference type="PROSITE-ProRule" id="PRU01032"/>
    </source>
</evidence>
<dbReference type="CDD" id="cd11377">
    <property type="entry name" value="Pro-peptidase_S53"/>
    <property type="match status" value="1"/>
</dbReference>
<evidence type="ECO:0000313" key="20">
    <source>
        <dbReference type="Proteomes" id="UP000193467"/>
    </source>
</evidence>
<keyword evidence="9 15" id="KW-0378">Hydrolase</keyword>
<protein>
    <recommendedName>
        <fullName evidence="4">tripeptidyl-peptidase II</fullName>
        <ecNumber evidence="4">3.4.14.10</ecNumber>
    </recommendedName>
</protein>
<dbReference type="Pfam" id="PF00082">
    <property type="entry name" value="Peptidase_S8"/>
    <property type="match status" value="1"/>
</dbReference>
<dbReference type="Proteomes" id="UP000193467">
    <property type="component" value="Unassembled WGS sequence"/>
</dbReference>
<dbReference type="InterPro" id="IPR030400">
    <property type="entry name" value="Sedolisin_dom"/>
</dbReference>
<keyword evidence="12" id="KW-0843">Virulence</keyword>
<dbReference type="PROSITE" id="PS51695">
    <property type="entry name" value="SEDOLISIN"/>
    <property type="match status" value="1"/>
</dbReference>
<dbReference type="PANTHER" id="PTHR14218">
    <property type="entry name" value="PROTEASE S8 TRIPEPTIDYL PEPTIDASE I CLN2"/>
    <property type="match status" value="1"/>
</dbReference>
<feature type="active site" description="Charge relay system" evidence="15">
    <location>
        <position position="562"/>
    </location>
</feature>
<keyword evidence="13" id="KW-0865">Zymogen</keyword>
<comment type="catalytic activity">
    <reaction evidence="1">
        <text>Release of an N-terminal tripeptide from a polypeptide.</text>
        <dbReference type="EC" id="3.4.14.10"/>
    </reaction>
</comment>
<keyword evidence="8 17" id="KW-0732">Signal</keyword>
<comment type="subcellular location">
    <subcellularLocation>
        <location evidence="3">Secreted</location>
        <location evidence="3">Extracellular space</location>
    </subcellularLocation>
</comment>
<reference evidence="19 20" key="1">
    <citation type="submission" date="2016-07" db="EMBL/GenBank/DDBJ databases">
        <title>Pervasive Adenine N6-methylation of Active Genes in Fungi.</title>
        <authorList>
            <consortium name="DOE Joint Genome Institute"/>
            <person name="Mondo S.J."/>
            <person name="Dannebaum R.O."/>
            <person name="Kuo R.C."/>
            <person name="Labutti K."/>
            <person name="Haridas S."/>
            <person name="Kuo A."/>
            <person name="Salamov A."/>
            <person name="Ahrendt S.R."/>
            <person name="Lipzen A."/>
            <person name="Sullivan W."/>
            <person name="Andreopoulos W.B."/>
            <person name="Clum A."/>
            <person name="Lindquist E."/>
            <person name="Daum C."/>
            <person name="Ramamoorthy G.K."/>
            <person name="Gryganskyi A."/>
            <person name="Culley D."/>
            <person name="Magnuson J.K."/>
            <person name="James T.Y."/>
            <person name="O'Malley M.A."/>
            <person name="Stajich J.E."/>
            <person name="Spatafora J.W."/>
            <person name="Visel A."/>
            <person name="Grigoriev I.V."/>
        </authorList>
    </citation>
    <scope>NUCLEOTIDE SEQUENCE [LARGE SCALE GENOMIC DNA]</scope>
    <source>
        <strain evidence="19 20">62-1032</strain>
    </source>
</reference>
<feature type="active site" description="Charge relay system" evidence="15">
    <location>
        <position position="318"/>
    </location>
</feature>
<keyword evidence="14" id="KW-0325">Glycoprotein</keyword>
<feature type="region of interest" description="Disordered" evidence="16">
    <location>
        <begin position="169"/>
        <end position="215"/>
    </location>
</feature>
<feature type="signal peptide" evidence="17">
    <location>
        <begin position="1"/>
        <end position="15"/>
    </location>
</feature>
<evidence type="ECO:0000259" key="18">
    <source>
        <dbReference type="PROSITE" id="PS51695"/>
    </source>
</evidence>
<accession>A0A1Y2FN69</accession>
<dbReference type="GO" id="GO:0008240">
    <property type="term" value="F:tripeptidyl-peptidase activity"/>
    <property type="evidence" value="ECO:0007669"/>
    <property type="project" value="UniProtKB-EC"/>
</dbReference>
<comment type="function">
    <text evidence="2">Secreted tripeptidyl-peptidase which degrades proteins at acidic pHs and is involved in virulence.</text>
</comment>
<dbReference type="InParanoid" id="A0A1Y2FN69"/>
<dbReference type="EMBL" id="MCGR01000018">
    <property type="protein sequence ID" value="ORY84175.1"/>
    <property type="molecule type" value="Genomic_DNA"/>
</dbReference>
<dbReference type="FunFam" id="3.40.50.200:FF:000015">
    <property type="entry name" value="Tripeptidyl peptidase A"/>
    <property type="match status" value="1"/>
</dbReference>
<evidence type="ECO:0000256" key="7">
    <source>
        <dbReference type="ARBA" id="ARBA00022723"/>
    </source>
</evidence>
<keyword evidence="11 15" id="KW-0106">Calcium</keyword>
<dbReference type="InterPro" id="IPR050819">
    <property type="entry name" value="Tripeptidyl-peptidase_I"/>
</dbReference>
<dbReference type="SUPFAM" id="SSF52743">
    <property type="entry name" value="Subtilisin-like"/>
    <property type="match status" value="1"/>
</dbReference>
<dbReference type="InterPro" id="IPR000209">
    <property type="entry name" value="Peptidase_S8/S53_dom"/>
</dbReference>
<dbReference type="SMART" id="SM00944">
    <property type="entry name" value="Pro-kuma_activ"/>
    <property type="match status" value="1"/>
</dbReference>
<comment type="cofactor">
    <cofactor evidence="15">
        <name>Ca(2+)</name>
        <dbReference type="ChEBI" id="CHEBI:29108"/>
    </cofactor>
    <text evidence="15">Binds 1 Ca(2+) ion per subunit.</text>
</comment>
<sequence>MKLLLPLLLAPLALAAPLSIFERRDAPPSTWSLSPRAPHPETILPLRIGLAQSNIHQLEASLLAVSDPESEHYGKHWSAEKVADFFAPAEEAVAGVRDWLAEHGLKETVKLSKSRNWLMVDVTVEQAEKLLATKYETYEHVSGSKRLACSSYSIPSHLREHIEIVTPTLHFDQPDGRPSPSHYKRSTTSSSTNPVKSSAVPGVARKLGSPSSGTIPKVSSSGFRNSFLNVLHELQDCAKVTTLDCLRVMYNFALYKPVSTSKNSLGIVEYTPQAYVPSDLDFFFANYSPSAVGSRPTLYAIDGGVVQQTDMGFGTNGESNLDLQYAMGLVHPQPVGLYQVGDEIQGASFNNLLDALDGAYCTYQAGDDPTQDGIYPNSENCGVAPLSNVISTSYGYNEADLTPAYEERQCNEYAKLGLMGVTLVFSSGDYGVAGNSNECINPADGSYTTTKAGTVFNPAFPSSCPYITSVGATQLPEGGSVLSREQACETVIYSGGGFSNVFPMPSYQKSAVASYFKNHKPSYSSSQYNNSMKTRGFPDVAANGANYNVAIGGAFGLVFGTSASAPTFASIITLINDARLAIGKKPVGFINPTIYSSLFKAGFHDIVSGGNQGCGTPGFSAVSGWDPVTGLGTPNFGVLLPLWLALP</sequence>
<dbReference type="SUPFAM" id="SSF54897">
    <property type="entry name" value="Protease propeptides/inhibitors"/>
    <property type="match status" value="1"/>
</dbReference>
<evidence type="ECO:0000256" key="6">
    <source>
        <dbReference type="ARBA" id="ARBA00022670"/>
    </source>
</evidence>
<proteinExistence type="predicted"/>
<keyword evidence="20" id="KW-1185">Reference proteome</keyword>
<evidence type="ECO:0000256" key="1">
    <source>
        <dbReference type="ARBA" id="ARBA00001910"/>
    </source>
</evidence>
<dbReference type="CDD" id="cd04056">
    <property type="entry name" value="Peptidases_S53"/>
    <property type="match status" value="1"/>
</dbReference>
<dbReference type="InterPro" id="IPR015366">
    <property type="entry name" value="S53_propep"/>
</dbReference>
<dbReference type="EC" id="3.4.14.10" evidence="4"/>
<evidence type="ECO:0000313" key="19">
    <source>
        <dbReference type="EMBL" id="ORY84175.1"/>
    </source>
</evidence>
<dbReference type="STRING" id="106004.A0A1Y2FN69"/>
<dbReference type="GO" id="GO:0006508">
    <property type="term" value="P:proteolysis"/>
    <property type="evidence" value="ECO:0007669"/>
    <property type="project" value="UniProtKB-KW"/>
</dbReference>
<evidence type="ECO:0000256" key="12">
    <source>
        <dbReference type="ARBA" id="ARBA00023026"/>
    </source>
</evidence>
<evidence type="ECO:0000256" key="17">
    <source>
        <dbReference type="SAM" id="SignalP"/>
    </source>
</evidence>
<evidence type="ECO:0000256" key="16">
    <source>
        <dbReference type="SAM" id="MobiDB-lite"/>
    </source>
</evidence>